<feature type="signal peptide" evidence="6">
    <location>
        <begin position="1"/>
        <end position="25"/>
    </location>
</feature>
<evidence type="ECO:0000256" key="2">
    <source>
        <dbReference type="ARBA" id="ARBA00022670"/>
    </source>
</evidence>
<dbReference type="SUPFAM" id="SSF50494">
    <property type="entry name" value="Trypsin-like serine proteases"/>
    <property type="match status" value="1"/>
</dbReference>
<evidence type="ECO:0000256" key="6">
    <source>
        <dbReference type="RuleBase" id="RU004296"/>
    </source>
</evidence>
<keyword evidence="2 6" id="KW-0645">Protease</keyword>
<dbReference type="GO" id="GO:0006508">
    <property type="term" value="P:proteolysis"/>
    <property type="evidence" value="ECO:0007669"/>
    <property type="project" value="UniProtKB-KW"/>
</dbReference>
<dbReference type="RefSeq" id="WP_096591076.1">
    <property type="nucleotide sequence ID" value="NZ_MWRM01000005.1"/>
</dbReference>
<dbReference type="Proteomes" id="UP000218335">
    <property type="component" value="Unassembled WGS sequence"/>
</dbReference>
<dbReference type="GO" id="GO:0008236">
    <property type="term" value="F:serine-type peptidase activity"/>
    <property type="evidence" value="ECO:0007669"/>
    <property type="project" value="UniProtKB-KW"/>
</dbReference>
<keyword evidence="3 6" id="KW-0732">Signal</keyword>
<sequence>MKRKRTITLYLCFLMSLLMMGNASAGVDPRPGTQKVVNTTTDPNGKLNARYDPGHSVYCSATLITPNTWLTARHCAGVRPQTGYIGQVYPGQSGWSTPFGMMIIRDFLPDSADDIAIIKGRDKDKTTAYKYYMRGLRTSTYEYDYAKLKSMIGQAIYSYGYPGDKGGFKQYLSTGVITRVNQHTKELSTTMPAFPGQSGSGVYLQNGQLLGVLYGNESNIGYRSAKIHPIDHRLKTWIDQNTE</sequence>
<dbReference type="EC" id="3.4.21.-" evidence="6"/>
<dbReference type="InterPro" id="IPR043504">
    <property type="entry name" value="Peptidase_S1_PA_chymotrypsin"/>
</dbReference>
<comment type="caution">
    <text evidence="7">The sequence shown here is derived from an EMBL/GenBank/DDBJ whole genome shotgun (WGS) entry which is preliminary data.</text>
</comment>
<feature type="chain" id="PRO_5011833218" description="Serine protease" evidence="6">
    <location>
        <begin position="26"/>
        <end position="243"/>
    </location>
</feature>
<evidence type="ECO:0000313" key="8">
    <source>
        <dbReference type="Proteomes" id="UP000218335"/>
    </source>
</evidence>
<protein>
    <recommendedName>
        <fullName evidence="6">Serine protease</fullName>
        <ecNumber evidence="6">3.4.21.-</ecNumber>
    </recommendedName>
</protein>
<dbReference type="AlphaFoldDB" id="A0A2A4GXB1"/>
<proteinExistence type="inferred from homology"/>
<evidence type="ECO:0000256" key="3">
    <source>
        <dbReference type="ARBA" id="ARBA00022729"/>
    </source>
</evidence>
<keyword evidence="4 6" id="KW-0378">Hydrolase</keyword>
<evidence type="ECO:0000313" key="7">
    <source>
        <dbReference type="EMBL" id="PCF55781.1"/>
    </source>
</evidence>
<reference evidence="7 8" key="1">
    <citation type="journal article" date="2017" name="PLoS ONE">
        <title>Development of a real-time PCR for detection of Staphylococcus pseudintermedius using a novel automated comparison of whole-genome sequences.</title>
        <authorList>
            <person name="Verstappen K.M."/>
            <person name="Huijbregts L."/>
            <person name="Spaninks M."/>
            <person name="Wagenaar J.A."/>
            <person name="Fluit A.C."/>
            <person name="Duim B."/>
        </authorList>
    </citation>
    <scope>NUCLEOTIDE SEQUENCE [LARGE SCALE GENOMIC DNA]</scope>
    <source>
        <strain evidence="7 8">215070706401-1</strain>
    </source>
</reference>
<name>A0A2A4GXB1_9STAP</name>
<dbReference type="InterPro" id="IPR008256">
    <property type="entry name" value="Peptidase_S1B"/>
</dbReference>
<keyword evidence="5 6" id="KW-0720">Serine protease</keyword>
<dbReference type="EMBL" id="MWUU01000005">
    <property type="protein sequence ID" value="PCF55781.1"/>
    <property type="molecule type" value="Genomic_DNA"/>
</dbReference>
<organism evidence="7 8">
    <name type="scientific">Staphylococcus delphini</name>
    <dbReference type="NCBI Taxonomy" id="53344"/>
    <lineage>
        <taxon>Bacteria</taxon>
        <taxon>Bacillati</taxon>
        <taxon>Bacillota</taxon>
        <taxon>Bacilli</taxon>
        <taxon>Bacillales</taxon>
        <taxon>Staphylococcaceae</taxon>
        <taxon>Staphylococcus</taxon>
        <taxon>Staphylococcus intermedius group</taxon>
    </lineage>
</organism>
<evidence type="ECO:0000256" key="1">
    <source>
        <dbReference type="ARBA" id="ARBA00008764"/>
    </source>
</evidence>
<gene>
    <name evidence="7" type="ORF">B5C08_04785</name>
</gene>
<evidence type="ECO:0000256" key="5">
    <source>
        <dbReference type="ARBA" id="ARBA00022825"/>
    </source>
</evidence>
<dbReference type="PRINTS" id="PR00839">
    <property type="entry name" value="V8PROTEASE"/>
</dbReference>
<dbReference type="InterPro" id="IPR009003">
    <property type="entry name" value="Peptidase_S1_PA"/>
</dbReference>
<comment type="similarity">
    <text evidence="1 6">Belongs to the peptidase S1B family.</text>
</comment>
<dbReference type="Pfam" id="PF13365">
    <property type="entry name" value="Trypsin_2"/>
    <property type="match status" value="1"/>
</dbReference>
<evidence type="ECO:0000256" key="4">
    <source>
        <dbReference type="ARBA" id="ARBA00022801"/>
    </source>
</evidence>
<accession>A0A2A4GXB1</accession>
<dbReference type="Gene3D" id="2.40.10.10">
    <property type="entry name" value="Trypsin-like serine proteases"/>
    <property type="match status" value="2"/>
</dbReference>